<proteinExistence type="predicted"/>
<dbReference type="OrthoDB" id="7794186at2"/>
<dbReference type="AlphaFoldDB" id="A0A4Z1B591"/>
<dbReference type="Gene3D" id="2.60.40.10">
    <property type="entry name" value="Immunoglobulins"/>
    <property type="match status" value="1"/>
</dbReference>
<name>A0A4Z1B591_9FLAO</name>
<sequence length="1086" mass="119703">MKKILIFFILLLNITIQAQNYSVKLPRFLAELKYDSNGNKGCGTNEYTIEVITVNGGIYTIKESYSNRPFIDNSPIEITVPDKVSKIKIHSFHHANTGIGCNGGTASIDEIINIDTDCPFKTFVKEVSGSRNGNRVTFKLDFDLSITPIHILKNELINGLSNTYLPYDSKVKLLDVEGFSPGLYHYQYNISDESGNITEANWQDIESSLYDKHILSVSGKDLLGNNYKQYLGRKIYFRTVSCFENNEYLSKSNLVLLTLILSAPKITTASFLDITCFGDNNGQATLNFDRQLEQDEILEGSLINTDNGGVVGNYNLSALANASSYTITGLAKGNYKLDLIGSYKGNPTFTDGDEYSYKFTIKEPKPVEFSVTQSTDVFCYGGADGTISLSATGEPGRTFKYSITDANNLVDNWVDFSSASTTKIENLPAGKYTIKVMDSSGCYAKDGAVIKEVKVTINEPKAPLSLPDNEITIEQPKGYGLSDGFISVRVIGGTPNSDGSYIYEWRKDSPTGEIIDASKIITDATNNPFTIVLKDIPAGKYYLTVKDKNYALALNGQGGCGLISKEFIVEQPLPLTAEIKIQEEILCHIDNEYIGNFDADGNLIPDQAENGKLQVNVTGGVGAYKYKWYKKVNGIFTELTNETTLNLNKVTAGTYKIEVSDQNNNKTETELVFNSPTKLAVAVEANELICNSDTGGIVKATPIGGTAGYTYTWNTSDTTSTVTGLSAGNYFVTIKDKNSCIATNSVTIKEPSSFEVNVIEQINPTCFGATNGVIEITVAGGTAPYQIEWSNGAKGQLISGLSAGDYTVTITDTNGCQTIKTYTLTQPVETKVDLGKDITLCFGDSMEYDVTIADKNAKYQWFDQNRQIISTSPKISIALPGEYTVKVFNEAGCSATDKVIIKSSSAILQPEFMIATHAFVDANVKLVNTSKIVPERVEWILPKTNDFNIIQQTNENIEIKFSKTGKYQFGLKGYQGECEKTFYKEVLVEENINGIDTNPKTVSNIKEFIVTPNPNNGVYKVLVKLYEAKPIRIRLVDMLSQQIYVSSDFNRNTEFEIPFNQTLASGTYFVILETENEMLVRRMLTK</sequence>
<dbReference type="Proteomes" id="UP000297998">
    <property type="component" value="Unassembled WGS sequence"/>
</dbReference>
<protein>
    <submittedName>
        <fullName evidence="2">T9SS type A sorting domain-containing protein</fullName>
    </submittedName>
</protein>
<organism evidence="2 3">
    <name type="scientific">Empedobacter tilapiae</name>
    <dbReference type="NCBI Taxonomy" id="2491114"/>
    <lineage>
        <taxon>Bacteria</taxon>
        <taxon>Pseudomonadati</taxon>
        <taxon>Bacteroidota</taxon>
        <taxon>Flavobacteriia</taxon>
        <taxon>Flavobacteriales</taxon>
        <taxon>Weeksellaceae</taxon>
        <taxon>Empedobacter</taxon>
    </lineage>
</organism>
<dbReference type="Pfam" id="PF13573">
    <property type="entry name" value="SprB"/>
    <property type="match status" value="4"/>
</dbReference>
<gene>
    <name evidence="2" type="ORF">E4J94_11975</name>
</gene>
<comment type="caution">
    <text evidence="2">The sequence shown here is derived from an EMBL/GenBank/DDBJ whole genome shotgun (WGS) entry which is preliminary data.</text>
</comment>
<keyword evidence="1" id="KW-0732">Signal</keyword>
<dbReference type="EMBL" id="SRPE01000008">
    <property type="protein sequence ID" value="TGN26066.1"/>
    <property type="molecule type" value="Genomic_DNA"/>
</dbReference>
<dbReference type="Gene3D" id="2.60.40.740">
    <property type="match status" value="2"/>
</dbReference>
<reference evidence="2 3" key="1">
    <citation type="submission" date="2019-03" db="EMBL/GenBank/DDBJ databases">
        <title>Empedobacter tilapiae sp. nov., isolated from an intestine of Nile tilapia Oreochromis niloticus.</title>
        <authorList>
            <person name="Kim Y.-O."/>
            <person name="Yoon J.-H."/>
        </authorList>
    </citation>
    <scope>NUCLEOTIDE SEQUENCE [LARGE SCALE GENOMIC DNA]</scope>
    <source>
        <strain evidence="2 3">MRS2</strain>
    </source>
</reference>
<dbReference type="InterPro" id="IPR013783">
    <property type="entry name" value="Ig-like_fold"/>
</dbReference>
<evidence type="ECO:0000313" key="2">
    <source>
        <dbReference type="EMBL" id="TGN26066.1"/>
    </source>
</evidence>
<dbReference type="RefSeq" id="WP_135836040.1">
    <property type="nucleotide sequence ID" value="NZ_SRPE01000008.1"/>
</dbReference>
<keyword evidence="3" id="KW-1185">Reference proteome</keyword>
<accession>A0A4Z1B591</accession>
<evidence type="ECO:0000313" key="3">
    <source>
        <dbReference type="Proteomes" id="UP000297998"/>
    </source>
</evidence>
<dbReference type="NCBIfam" id="TIGR04183">
    <property type="entry name" value="Por_Secre_tail"/>
    <property type="match status" value="1"/>
</dbReference>
<dbReference type="InterPro" id="IPR025667">
    <property type="entry name" value="SprB_repeat"/>
</dbReference>
<dbReference type="InterPro" id="IPR026444">
    <property type="entry name" value="Secre_tail"/>
</dbReference>
<evidence type="ECO:0000256" key="1">
    <source>
        <dbReference type="ARBA" id="ARBA00022729"/>
    </source>
</evidence>